<dbReference type="Proteomes" id="UP000253769">
    <property type="component" value="Unassembled WGS sequence"/>
</dbReference>
<dbReference type="InterPro" id="IPR036086">
    <property type="entry name" value="ParB/Sulfiredoxin_sf"/>
</dbReference>
<dbReference type="FunFam" id="1.10.10.2830:FF:000001">
    <property type="entry name" value="Chromosome partitioning protein ParB"/>
    <property type="match status" value="1"/>
</dbReference>
<name>A0A369WBX8_9GAMM</name>
<evidence type="ECO:0000256" key="2">
    <source>
        <dbReference type="ARBA" id="ARBA00022372"/>
    </source>
</evidence>
<dbReference type="NCBIfam" id="TIGR00180">
    <property type="entry name" value="parB_part"/>
    <property type="match status" value="1"/>
</dbReference>
<dbReference type="RefSeq" id="WP_114696435.1">
    <property type="nucleotide sequence ID" value="NZ_QQOH01000004.1"/>
</dbReference>
<dbReference type="FunFam" id="3.90.1530.30:FF:000001">
    <property type="entry name" value="Chromosome partitioning protein ParB"/>
    <property type="match status" value="1"/>
</dbReference>
<gene>
    <name evidence="7" type="ORF">DV711_14470</name>
</gene>
<comment type="caution">
    <text evidence="7">The sequence shown here is derived from an EMBL/GenBank/DDBJ whole genome shotgun (WGS) entry which is preliminary data.</text>
</comment>
<dbReference type="GO" id="GO:0005694">
    <property type="term" value="C:chromosome"/>
    <property type="evidence" value="ECO:0007669"/>
    <property type="project" value="TreeGrafter"/>
</dbReference>
<evidence type="ECO:0000313" key="8">
    <source>
        <dbReference type="Proteomes" id="UP000253769"/>
    </source>
</evidence>
<dbReference type="OrthoDB" id="9802051at2"/>
<dbReference type="InterPro" id="IPR041468">
    <property type="entry name" value="HTH_ParB/Spo0J"/>
</dbReference>
<sequence length="289" mass="32426">MVKKRGLGRGLDALLGGAPMEESPVELTATEPSEALQALPVDKIQRGIYQPRRDMDQAALEELASSIRAQGVIQPIVVRPVDMGRYEIIAGERRWRAAQMAGLTEIPTCIREVPDEAAIAMALIENIQREDLNPIEEAMALQRLIDEFELTQQKVAEAVGKSRSAVTNLLRLMKLMPEVKRMLEYGDLEMGHARALLALDGEKQITAAKEVVARGLSVRQTEEFVKQFQASPKKTEKPEPDPGVEQLQQRWRELLGMQVRINHSEKGDGKLTISYRNLEEVESILQRMQ</sequence>
<dbReference type="Pfam" id="PF23552">
    <property type="entry name" value="ParB_C"/>
    <property type="match status" value="1"/>
</dbReference>
<dbReference type="Pfam" id="PF02195">
    <property type="entry name" value="ParB_N"/>
    <property type="match status" value="1"/>
</dbReference>
<dbReference type="GO" id="GO:0007059">
    <property type="term" value="P:chromosome segregation"/>
    <property type="evidence" value="ECO:0007669"/>
    <property type="project" value="UniProtKB-KW"/>
</dbReference>
<accession>A0A369WBX8</accession>
<proteinExistence type="inferred from homology"/>
<dbReference type="Gene3D" id="3.90.1530.30">
    <property type="match status" value="1"/>
</dbReference>
<dbReference type="InterPro" id="IPR050336">
    <property type="entry name" value="Chromosome_partition/occlusion"/>
</dbReference>
<dbReference type="InterPro" id="IPR003115">
    <property type="entry name" value="ParB_N"/>
</dbReference>
<dbReference type="Pfam" id="PF17762">
    <property type="entry name" value="HTH_ParB"/>
    <property type="match status" value="1"/>
</dbReference>
<dbReference type="SUPFAM" id="SSF110849">
    <property type="entry name" value="ParB/Sulfiredoxin"/>
    <property type="match status" value="1"/>
</dbReference>
<feature type="domain" description="ParB-like N-terminal" evidence="6">
    <location>
        <begin position="37"/>
        <end position="127"/>
    </location>
</feature>
<dbReference type="GO" id="GO:0045881">
    <property type="term" value="P:positive regulation of sporulation resulting in formation of a cellular spore"/>
    <property type="evidence" value="ECO:0007669"/>
    <property type="project" value="TreeGrafter"/>
</dbReference>
<evidence type="ECO:0000256" key="5">
    <source>
        <dbReference type="ARBA" id="ARBA00025472"/>
    </source>
</evidence>
<dbReference type="PANTHER" id="PTHR33375:SF1">
    <property type="entry name" value="CHROMOSOME-PARTITIONING PROTEIN PARB-RELATED"/>
    <property type="match status" value="1"/>
</dbReference>
<evidence type="ECO:0000256" key="3">
    <source>
        <dbReference type="ARBA" id="ARBA00022829"/>
    </source>
</evidence>
<evidence type="ECO:0000313" key="7">
    <source>
        <dbReference type="EMBL" id="RDE18821.1"/>
    </source>
</evidence>
<dbReference type="GO" id="GO:0003677">
    <property type="term" value="F:DNA binding"/>
    <property type="evidence" value="ECO:0007669"/>
    <property type="project" value="UniProtKB-KW"/>
</dbReference>
<dbReference type="SUPFAM" id="SSF109709">
    <property type="entry name" value="KorB DNA-binding domain-like"/>
    <property type="match status" value="1"/>
</dbReference>
<dbReference type="PANTHER" id="PTHR33375">
    <property type="entry name" value="CHROMOSOME-PARTITIONING PROTEIN PARB-RELATED"/>
    <property type="match status" value="1"/>
</dbReference>
<keyword evidence="4" id="KW-0238">DNA-binding</keyword>
<evidence type="ECO:0000256" key="1">
    <source>
        <dbReference type="ARBA" id="ARBA00006295"/>
    </source>
</evidence>
<reference evidence="7 8" key="1">
    <citation type="submission" date="2018-07" db="EMBL/GenBank/DDBJ databases">
        <title>Motiliproteus coralliicola sp. nov., a bacterium isolated from Coral.</title>
        <authorList>
            <person name="Wang G."/>
        </authorList>
    </citation>
    <scope>NUCLEOTIDE SEQUENCE [LARGE SCALE GENOMIC DNA]</scope>
    <source>
        <strain evidence="7 8">C34</strain>
    </source>
</reference>
<comment type="similarity">
    <text evidence="1">Belongs to the ParB family.</text>
</comment>
<evidence type="ECO:0000259" key="6">
    <source>
        <dbReference type="SMART" id="SM00470"/>
    </source>
</evidence>
<dbReference type="AlphaFoldDB" id="A0A369WBX8"/>
<dbReference type="InterPro" id="IPR057240">
    <property type="entry name" value="ParB_dimer_C"/>
</dbReference>
<keyword evidence="8" id="KW-1185">Reference proteome</keyword>
<evidence type="ECO:0000256" key="4">
    <source>
        <dbReference type="ARBA" id="ARBA00023125"/>
    </source>
</evidence>
<organism evidence="7 8">
    <name type="scientific">Motiliproteus coralliicola</name>
    <dbReference type="NCBI Taxonomy" id="2283196"/>
    <lineage>
        <taxon>Bacteria</taxon>
        <taxon>Pseudomonadati</taxon>
        <taxon>Pseudomonadota</taxon>
        <taxon>Gammaproteobacteria</taxon>
        <taxon>Oceanospirillales</taxon>
        <taxon>Oceanospirillaceae</taxon>
        <taxon>Motiliproteus</taxon>
    </lineage>
</organism>
<dbReference type="CDD" id="cd16393">
    <property type="entry name" value="SPO0J_N"/>
    <property type="match status" value="1"/>
</dbReference>
<comment type="function">
    <text evidence="5">Involved in chromosome partition. Localize to both poles of the predivisional cell following completion of DNA replication. Binds to the DNA origin of replication.</text>
</comment>
<keyword evidence="3" id="KW-0159">Chromosome partition</keyword>
<dbReference type="EMBL" id="QQOH01000004">
    <property type="protein sequence ID" value="RDE18821.1"/>
    <property type="molecule type" value="Genomic_DNA"/>
</dbReference>
<protein>
    <recommendedName>
        <fullName evidence="2">Probable chromosome-partitioning protein ParB</fullName>
    </recommendedName>
</protein>
<dbReference type="InterPro" id="IPR004437">
    <property type="entry name" value="ParB/RepB/Spo0J"/>
</dbReference>
<dbReference type="SMART" id="SM00470">
    <property type="entry name" value="ParB"/>
    <property type="match status" value="1"/>
</dbReference>
<dbReference type="Gene3D" id="1.10.10.2830">
    <property type="match status" value="1"/>
</dbReference>